<dbReference type="SUPFAM" id="SSF51206">
    <property type="entry name" value="cAMP-binding domain-like"/>
    <property type="match status" value="1"/>
</dbReference>
<dbReference type="InterPro" id="IPR018490">
    <property type="entry name" value="cNMP-bd_dom_sf"/>
</dbReference>
<dbReference type="InterPro" id="IPR000595">
    <property type="entry name" value="cNMP-bd_dom"/>
</dbReference>
<feature type="region of interest" description="Disordered" evidence="1">
    <location>
        <begin position="670"/>
        <end position="690"/>
    </location>
</feature>
<dbReference type="EMBL" id="HBEG01010687">
    <property type="protein sequence ID" value="CAD8350911.1"/>
    <property type="molecule type" value="Transcribed_RNA"/>
</dbReference>
<reference evidence="4" key="1">
    <citation type="submission" date="2021-01" db="EMBL/GenBank/DDBJ databases">
        <authorList>
            <person name="Corre E."/>
            <person name="Pelletier E."/>
            <person name="Niang G."/>
            <person name="Scheremetjew M."/>
            <person name="Finn R."/>
            <person name="Kale V."/>
            <person name="Holt S."/>
            <person name="Cochrane G."/>
            <person name="Meng A."/>
            <person name="Brown T."/>
            <person name="Cohen L."/>
        </authorList>
    </citation>
    <scope>NUCLEOTIDE SEQUENCE</scope>
    <source>
        <strain evidence="4">Pbaha01</strain>
    </source>
</reference>
<keyword evidence="2" id="KW-0472">Membrane</keyword>
<organism evidence="4">
    <name type="scientific">Pyrodinium bahamense</name>
    <dbReference type="NCBI Taxonomy" id="73915"/>
    <lineage>
        <taxon>Eukaryota</taxon>
        <taxon>Sar</taxon>
        <taxon>Alveolata</taxon>
        <taxon>Dinophyceae</taxon>
        <taxon>Gonyaulacales</taxon>
        <taxon>Pyrocystaceae</taxon>
        <taxon>Pyrodinium</taxon>
    </lineage>
</organism>
<dbReference type="PROSITE" id="PS50042">
    <property type="entry name" value="CNMP_BINDING_3"/>
    <property type="match status" value="1"/>
</dbReference>
<sequence>MKLSLAMKNYLRTWFLPDMALVTCDWMTAWTLRDSRWVVQGMRVMRLVRGGRQVVRVWTLVQKARLMIQMKAFHLVMDIALLLLVILWVNHVVCCGWYSIGRYIKSDTGSTWLSHEEFSAAGTYYEYWTSLHWAITQMTPGSMEVFPESSEERIYSVSTLFLGLLMGSSLVATLTSMMTQYKLRIEASSRKFMQLHQFLNQQGVDPQLALAIKLQVKARSSERQRLQVKDVEYLSLVSNSLQEALWHSWCMKHLSGHTFLNSLNLLDSFAVQCLCNSAIKALDYPASDLVFEEGAPGDCMYFLVNGQLRYTPGELAPEVSLCELDPKLTLDPGSWCSEPALWTVWTHLGTLEASSTSELLSIEGSKLLPALERFPSAMMVLVDYCATFHRYINESGVLRSDLAYGFDINELVSGLNTETRIKLANPVIHSLQVHFWDKVVNQRCIELLKDEVANGKCDMGFVGAEPVRNTFVVALCLRKSRGATDRFLVKVGEVLREGSEVVSSCLLPGVKRKRLEAYKAAVQRLLGLDLGEIASQVEMHFEEGFEQTVVMSPSPTYGIRTRYLRTTFQAVLAPGAKLSTVRAPENLQPPAQPSSFKKLFRPDVARASQVEQQTAAVLAAHTSAVVLHCDETNRASRKLYLWLDKQEFEVLSHAMAKPVIQQWVASLEAEREPAPGTNSQGTEGSAEWRL</sequence>
<dbReference type="Gene3D" id="2.60.120.10">
    <property type="entry name" value="Jelly Rolls"/>
    <property type="match status" value="1"/>
</dbReference>
<keyword evidence="2" id="KW-0812">Transmembrane</keyword>
<dbReference type="AlphaFoldDB" id="A0A7S0A2D9"/>
<dbReference type="PANTHER" id="PTHR10217:SF435">
    <property type="entry name" value="POTASSIUM VOLTAGE-GATED CHANNEL PROTEIN EAG"/>
    <property type="match status" value="1"/>
</dbReference>
<dbReference type="PANTHER" id="PTHR10217">
    <property type="entry name" value="VOLTAGE AND LIGAND GATED POTASSIUM CHANNEL"/>
    <property type="match status" value="1"/>
</dbReference>
<dbReference type="InterPro" id="IPR014710">
    <property type="entry name" value="RmlC-like_jellyroll"/>
</dbReference>
<evidence type="ECO:0000256" key="1">
    <source>
        <dbReference type="SAM" id="MobiDB-lite"/>
    </source>
</evidence>
<keyword evidence="2" id="KW-1133">Transmembrane helix</keyword>
<feature type="transmembrane region" description="Helical" evidence="2">
    <location>
        <begin position="154"/>
        <end position="174"/>
    </location>
</feature>
<protein>
    <recommendedName>
        <fullName evidence="3">Cyclic nucleotide-binding domain-containing protein</fullName>
    </recommendedName>
</protein>
<accession>A0A7S0A2D9</accession>
<dbReference type="CDD" id="cd00038">
    <property type="entry name" value="CAP_ED"/>
    <property type="match status" value="1"/>
</dbReference>
<dbReference type="GO" id="GO:0005249">
    <property type="term" value="F:voltage-gated potassium channel activity"/>
    <property type="evidence" value="ECO:0007669"/>
    <property type="project" value="TreeGrafter"/>
</dbReference>
<proteinExistence type="predicted"/>
<dbReference type="GO" id="GO:0042391">
    <property type="term" value="P:regulation of membrane potential"/>
    <property type="evidence" value="ECO:0007669"/>
    <property type="project" value="TreeGrafter"/>
</dbReference>
<dbReference type="Gene3D" id="1.10.287.70">
    <property type="match status" value="1"/>
</dbReference>
<name>A0A7S0A2D9_9DINO</name>
<dbReference type="GO" id="GO:0005886">
    <property type="term" value="C:plasma membrane"/>
    <property type="evidence" value="ECO:0007669"/>
    <property type="project" value="TreeGrafter"/>
</dbReference>
<dbReference type="InterPro" id="IPR050818">
    <property type="entry name" value="KCNH_animal-type"/>
</dbReference>
<evidence type="ECO:0000256" key="2">
    <source>
        <dbReference type="SAM" id="Phobius"/>
    </source>
</evidence>
<evidence type="ECO:0000313" key="4">
    <source>
        <dbReference type="EMBL" id="CAD8350911.1"/>
    </source>
</evidence>
<gene>
    <name evidence="4" type="ORF">PBAH0796_LOCUS6278</name>
</gene>
<feature type="domain" description="Cyclic nucleotide-binding" evidence="3">
    <location>
        <begin position="277"/>
        <end position="363"/>
    </location>
</feature>
<evidence type="ECO:0000259" key="3">
    <source>
        <dbReference type="PROSITE" id="PS50042"/>
    </source>
</evidence>
<feature type="transmembrane region" description="Helical" evidence="2">
    <location>
        <begin position="75"/>
        <end position="100"/>
    </location>
</feature>
<dbReference type="SUPFAM" id="SSF81324">
    <property type="entry name" value="Voltage-gated potassium channels"/>
    <property type="match status" value="1"/>
</dbReference>